<feature type="domain" description="Neutral/alkaline non-lysosomal ceramidase N-terminal" evidence="1">
    <location>
        <begin position="26"/>
        <end position="248"/>
    </location>
</feature>
<dbReference type="EMBL" id="CAEZWS010000055">
    <property type="protein sequence ID" value="CAB4669779.1"/>
    <property type="molecule type" value="Genomic_DNA"/>
</dbReference>
<accession>A0A6J6YH51</accession>
<evidence type="ECO:0000313" key="3">
    <source>
        <dbReference type="EMBL" id="CAB4669779.1"/>
    </source>
</evidence>
<dbReference type="EMBL" id="CAFAAR010000099">
    <property type="protein sequence ID" value="CAB4808712.1"/>
    <property type="molecule type" value="Genomic_DNA"/>
</dbReference>
<proteinExistence type="predicted"/>
<evidence type="ECO:0000313" key="2">
    <source>
        <dbReference type="EMBL" id="CAB4592654.1"/>
    </source>
</evidence>
<evidence type="ECO:0000313" key="7">
    <source>
        <dbReference type="EMBL" id="CAB5073311.1"/>
    </source>
</evidence>
<protein>
    <submittedName>
        <fullName evidence="5">Unannotated protein</fullName>
    </submittedName>
</protein>
<dbReference type="InterPro" id="IPR031329">
    <property type="entry name" value="NEUT/ALK_ceramidase_N"/>
</dbReference>
<gene>
    <name evidence="2" type="ORF">UFOPK1773_00918</name>
    <name evidence="3" type="ORF">UFOPK2288_00972</name>
    <name evidence="4" type="ORF">UFOPK2589_01125</name>
    <name evidence="5" type="ORF">UFOPK3056_00908</name>
    <name evidence="6" type="ORF">UFOPK3558_00933</name>
    <name evidence="7" type="ORF">UFOPK4372_00721</name>
</gene>
<evidence type="ECO:0000313" key="5">
    <source>
        <dbReference type="EMBL" id="CAB4808712.1"/>
    </source>
</evidence>
<reference evidence="5" key="1">
    <citation type="submission" date="2020-05" db="EMBL/GenBank/DDBJ databases">
        <authorList>
            <person name="Chiriac C."/>
            <person name="Salcher M."/>
            <person name="Ghai R."/>
            <person name="Kavagutti S V."/>
        </authorList>
    </citation>
    <scope>NUCLEOTIDE SEQUENCE</scope>
</reference>
<name>A0A6J6YH51_9ZZZZ</name>
<organism evidence="5">
    <name type="scientific">freshwater metagenome</name>
    <dbReference type="NCBI Taxonomy" id="449393"/>
    <lineage>
        <taxon>unclassified sequences</taxon>
        <taxon>metagenomes</taxon>
        <taxon>ecological metagenomes</taxon>
    </lineage>
</organism>
<evidence type="ECO:0000313" key="4">
    <source>
        <dbReference type="EMBL" id="CAB4706772.1"/>
    </source>
</evidence>
<dbReference type="EMBL" id="CAEZUA010000063">
    <property type="protein sequence ID" value="CAB4592654.1"/>
    <property type="molecule type" value="Genomic_DNA"/>
</dbReference>
<dbReference type="EMBL" id="CAEZXT010000099">
    <property type="protein sequence ID" value="CAB4706772.1"/>
    <property type="molecule type" value="Genomic_DNA"/>
</dbReference>
<evidence type="ECO:0000313" key="6">
    <source>
        <dbReference type="EMBL" id="CAB4905812.1"/>
    </source>
</evidence>
<dbReference type="EMBL" id="CAFBQZ010000049">
    <property type="protein sequence ID" value="CAB5073311.1"/>
    <property type="molecule type" value="Genomic_DNA"/>
</dbReference>
<evidence type="ECO:0000259" key="1">
    <source>
        <dbReference type="Pfam" id="PF04734"/>
    </source>
</evidence>
<dbReference type="Pfam" id="PF04734">
    <property type="entry name" value="Ceramidase_alk"/>
    <property type="match status" value="1"/>
</dbReference>
<dbReference type="AlphaFoldDB" id="A0A6J6YH51"/>
<dbReference type="EMBL" id="CAFBMI010000100">
    <property type="protein sequence ID" value="CAB4905812.1"/>
    <property type="molecule type" value="Genomic_DNA"/>
</dbReference>
<sequence length="469" mass="50964">MASTQSPNAKLTPSTTTWRENLSALKLGIAQVDVTPPVGIESGVWGASKISRSEAVHIGLFVTVLAREDSTGKKSYIAGIDLCVLGCVECAENMLSQIASQLGIDKDQLLFTSSHSHSTPLPCTHRSKKDGHELVPAFIDQIIAGTVKACKEAARAISDVDVTWAYGKCDLAVNRDLPCGSHEVVAFNPDIVADDTLAVGRISDKSGKLIATIANYACHPTTLAWDNRAISPDYVGEAREIVQRSTKVPMLFLQGASGDLSPRNQYSGDTGLADKNGTNLGHSILATLASMQSPSTELRWQGIVESGALLGEWHEFPTKGSSLTCETRLDVQVRVKDMKSIDQLREEWAGIDPGALEERIQRAIRLRIGYESGQMVTHPVWVWQWGDAFFVAQPGEAYSYLQTELRKRNPERVIFVLNLTNYPGLFYLPTKSAYVAPAYQAWQTLLAPGALDAVIDGADAEIKRLIGGK</sequence>